<dbReference type="AlphaFoldDB" id="A0A453S4P7"/>
<keyword evidence="3" id="KW-1185">Reference proteome</keyword>
<keyword evidence="1" id="KW-1133">Transmembrane helix</keyword>
<sequence length="99" mass="11361">MKTHLKCMSLQVFAVLHILDNSLTTVTLLAISPGIWETVSELLALDLIWWFCPLHIFSFFFSFSSAISCTWRRRQDECFLLHKFSIVLPPSENACLLNG</sequence>
<reference evidence="2" key="3">
    <citation type="journal article" date="2017" name="Nature">
        <title>Genome sequence of the progenitor of the wheat D genome Aegilops tauschii.</title>
        <authorList>
            <person name="Luo M.C."/>
            <person name="Gu Y.Q."/>
            <person name="Puiu D."/>
            <person name="Wang H."/>
            <person name="Twardziok S.O."/>
            <person name="Deal K.R."/>
            <person name="Huo N."/>
            <person name="Zhu T."/>
            <person name="Wang L."/>
            <person name="Wang Y."/>
            <person name="McGuire P.E."/>
            <person name="Liu S."/>
            <person name="Long H."/>
            <person name="Ramasamy R.K."/>
            <person name="Rodriguez J.C."/>
            <person name="Van S.L."/>
            <person name="Yuan L."/>
            <person name="Wang Z."/>
            <person name="Xia Z."/>
            <person name="Xiao L."/>
            <person name="Anderson O.D."/>
            <person name="Ouyang S."/>
            <person name="Liang Y."/>
            <person name="Zimin A.V."/>
            <person name="Pertea G."/>
            <person name="Qi P."/>
            <person name="Bennetzen J.L."/>
            <person name="Dai X."/>
            <person name="Dawson M.W."/>
            <person name="Muller H.G."/>
            <person name="Kugler K."/>
            <person name="Rivarola-Duarte L."/>
            <person name="Spannagl M."/>
            <person name="Mayer K.F.X."/>
            <person name="Lu F.H."/>
            <person name="Bevan M.W."/>
            <person name="Leroy P."/>
            <person name="Li P."/>
            <person name="You F.M."/>
            <person name="Sun Q."/>
            <person name="Liu Z."/>
            <person name="Lyons E."/>
            <person name="Wicker T."/>
            <person name="Salzberg S.L."/>
            <person name="Devos K.M."/>
            <person name="Dvorak J."/>
        </authorList>
    </citation>
    <scope>NUCLEOTIDE SEQUENCE [LARGE SCALE GENOMIC DNA]</scope>
    <source>
        <strain evidence="2">cv. AL8/78</strain>
    </source>
</reference>
<reference evidence="3" key="2">
    <citation type="journal article" date="2017" name="Nat. Plants">
        <title>The Aegilops tauschii genome reveals multiple impacts of transposons.</title>
        <authorList>
            <person name="Zhao G."/>
            <person name="Zou C."/>
            <person name="Li K."/>
            <person name="Wang K."/>
            <person name="Li T."/>
            <person name="Gao L."/>
            <person name="Zhang X."/>
            <person name="Wang H."/>
            <person name="Yang Z."/>
            <person name="Liu X."/>
            <person name="Jiang W."/>
            <person name="Mao L."/>
            <person name="Kong X."/>
            <person name="Jiao Y."/>
            <person name="Jia J."/>
        </authorList>
    </citation>
    <scope>NUCLEOTIDE SEQUENCE [LARGE SCALE GENOMIC DNA]</scope>
    <source>
        <strain evidence="3">cv. AL8/78</strain>
    </source>
</reference>
<reference evidence="3" key="1">
    <citation type="journal article" date="2014" name="Science">
        <title>Ancient hybridizations among the ancestral genomes of bread wheat.</title>
        <authorList>
            <consortium name="International Wheat Genome Sequencing Consortium,"/>
            <person name="Marcussen T."/>
            <person name="Sandve S.R."/>
            <person name="Heier L."/>
            <person name="Spannagl M."/>
            <person name="Pfeifer M."/>
            <person name="Jakobsen K.S."/>
            <person name="Wulff B.B."/>
            <person name="Steuernagel B."/>
            <person name="Mayer K.F."/>
            <person name="Olsen O.A."/>
        </authorList>
    </citation>
    <scope>NUCLEOTIDE SEQUENCE [LARGE SCALE GENOMIC DNA]</scope>
    <source>
        <strain evidence="3">cv. AL8/78</strain>
    </source>
</reference>
<keyword evidence="1" id="KW-0472">Membrane</keyword>
<accession>A0A453S4P7</accession>
<name>A0A453S4P7_AEGTS</name>
<dbReference type="Gramene" id="AET7Gv20824300.8">
    <property type="protein sequence ID" value="AET7Gv20824300.8"/>
    <property type="gene ID" value="AET7Gv20824300"/>
</dbReference>
<dbReference type="EnsemblPlants" id="AET7Gv20824300.7">
    <property type="protein sequence ID" value="AET7Gv20824300.7"/>
    <property type="gene ID" value="AET7Gv20824300"/>
</dbReference>
<dbReference type="Gramene" id="AET7Gv20824300.7">
    <property type="protein sequence ID" value="AET7Gv20824300.7"/>
    <property type="gene ID" value="AET7Gv20824300"/>
</dbReference>
<keyword evidence="1" id="KW-0812">Transmembrane</keyword>
<dbReference type="EnsemblPlants" id="AET7Gv20824300.8">
    <property type="protein sequence ID" value="AET7Gv20824300.8"/>
    <property type="gene ID" value="AET7Gv20824300"/>
</dbReference>
<dbReference type="Proteomes" id="UP000015105">
    <property type="component" value="Chromosome 7D"/>
</dbReference>
<proteinExistence type="predicted"/>
<evidence type="ECO:0000313" key="3">
    <source>
        <dbReference type="Proteomes" id="UP000015105"/>
    </source>
</evidence>
<reference evidence="2" key="5">
    <citation type="journal article" date="2021" name="G3 (Bethesda)">
        <title>Aegilops tauschii genome assembly Aet v5.0 features greater sequence contiguity and improved annotation.</title>
        <authorList>
            <person name="Wang L."/>
            <person name="Zhu T."/>
            <person name="Rodriguez J.C."/>
            <person name="Deal K.R."/>
            <person name="Dubcovsky J."/>
            <person name="McGuire P.E."/>
            <person name="Lux T."/>
            <person name="Spannagl M."/>
            <person name="Mayer K.F.X."/>
            <person name="Baldrich P."/>
            <person name="Meyers B.C."/>
            <person name="Huo N."/>
            <person name="Gu Y.Q."/>
            <person name="Zhou H."/>
            <person name="Devos K.M."/>
            <person name="Bennetzen J.L."/>
            <person name="Unver T."/>
            <person name="Budak H."/>
            <person name="Gulick P.J."/>
            <person name="Galiba G."/>
            <person name="Kalapos B."/>
            <person name="Nelson D.R."/>
            <person name="Li P."/>
            <person name="You F.M."/>
            <person name="Luo M.C."/>
            <person name="Dvorak J."/>
        </authorList>
    </citation>
    <scope>NUCLEOTIDE SEQUENCE [LARGE SCALE GENOMIC DNA]</scope>
    <source>
        <strain evidence="2">cv. AL8/78</strain>
    </source>
</reference>
<evidence type="ECO:0000256" key="1">
    <source>
        <dbReference type="SAM" id="Phobius"/>
    </source>
</evidence>
<evidence type="ECO:0000313" key="2">
    <source>
        <dbReference type="EnsemblPlants" id="AET7Gv20824300.7"/>
    </source>
</evidence>
<protein>
    <submittedName>
        <fullName evidence="2">Uncharacterized protein</fullName>
    </submittedName>
</protein>
<reference evidence="2" key="4">
    <citation type="submission" date="2019-03" db="UniProtKB">
        <authorList>
            <consortium name="EnsemblPlants"/>
        </authorList>
    </citation>
    <scope>IDENTIFICATION</scope>
</reference>
<feature type="transmembrane region" description="Helical" evidence="1">
    <location>
        <begin position="47"/>
        <end position="67"/>
    </location>
</feature>
<feature type="transmembrane region" description="Helical" evidence="1">
    <location>
        <begin position="12"/>
        <end position="35"/>
    </location>
</feature>
<organism evidence="2 3">
    <name type="scientific">Aegilops tauschii subsp. strangulata</name>
    <name type="common">Goatgrass</name>
    <dbReference type="NCBI Taxonomy" id="200361"/>
    <lineage>
        <taxon>Eukaryota</taxon>
        <taxon>Viridiplantae</taxon>
        <taxon>Streptophyta</taxon>
        <taxon>Embryophyta</taxon>
        <taxon>Tracheophyta</taxon>
        <taxon>Spermatophyta</taxon>
        <taxon>Magnoliopsida</taxon>
        <taxon>Liliopsida</taxon>
        <taxon>Poales</taxon>
        <taxon>Poaceae</taxon>
        <taxon>BOP clade</taxon>
        <taxon>Pooideae</taxon>
        <taxon>Triticodae</taxon>
        <taxon>Triticeae</taxon>
        <taxon>Triticinae</taxon>
        <taxon>Aegilops</taxon>
    </lineage>
</organism>